<evidence type="ECO:0000256" key="2">
    <source>
        <dbReference type="ARBA" id="ARBA00022679"/>
    </source>
</evidence>
<name>A0A3D8Y491_9BACT</name>
<evidence type="ECO:0000313" key="4">
    <source>
        <dbReference type="Proteomes" id="UP000256373"/>
    </source>
</evidence>
<sequence length="400" mass="45720">MKLNGENIIVFGLPRIDSEIESTNYTTARLLARYNKVYYVENPLTIKDYWRLRGSEQISKRKGYLSVFSTNLMTSDNSGLWHVIPSVLLSINFLPEGWLFRTLLRLNESLLAFKLKRIFRKHKIDSFIFVNSYNFHYPGLAGHLKPALQVYHSLDPLILPFDRKHGLISEDIIVKKSDVVICSSRQLFRDKKQLNEATYFVPNAADLKHSSKVLDPSLKIHPLLAQLNGPVIGYFGAIERRIDYQLLGAVAHMHSDKIFALVGPVHQEFVPEWFKSLDNVLLTGPVPYAEMPSVIKRFDVALIPFRNDEVSRTIFPLKLFEYLGAGKAVVSTDFNPDLAEFTGEIVPYCSDAESFADAISQALENNSEELLAERLRIAALNTWERRVDEIADIIFRKMEN</sequence>
<dbReference type="PANTHER" id="PTHR12526:SF629">
    <property type="entry name" value="TEICHURONIC ACID BIOSYNTHESIS GLYCOSYLTRANSFERASE TUAH-RELATED"/>
    <property type="match status" value="1"/>
</dbReference>
<keyword evidence="1" id="KW-0328">Glycosyltransferase</keyword>
<organism evidence="3 4">
    <name type="scientific">Dyadobacter luteus</name>
    <dbReference type="NCBI Taxonomy" id="2259619"/>
    <lineage>
        <taxon>Bacteria</taxon>
        <taxon>Pseudomonadati</taxon>
        <taxon>Bacteroidota</taxon>
        <taxon>Cytophagia</taxon>
        <taxon>Cytophagales</taxon>
        <taxon>Spirosomataceae</taxon>
        <taxon>Dyadobacter</taxon>
    </lineage>
</organism>
<evidence type="ECO:0000313" key="3">
    <source>
        <dbReference type="EMBL" id="REA57054.1"/>
    </source>
</evidence>
<evidence type="ECO:0000256" key="1">
    <source>
        <dbReference type="ARBA" id="ARBA00022676"/>
    </source>
</evidence>
<gene>
    <name evidence="3" type="ORF">DSL64_24895</name>
</gene>
<reference evidence="3 4" key="1">
    <citation type="submission" date="2018-07" db="EMBL/GenBank/DDBJ databases">
        <title>Dyadobacter roseus sp. nov., isolated from rose rhizosphere soil.</title>
        <authorList>
            <person name="Chen L."/>
        </authorList>
    </citation>
    <scope>NUCLEOTIDE SEQUENCE [LARGE SCALE GENOMIC DNA]</scope>
    <source>
        <strain evidence="3 4">RS19</strain>
    </source>
</reference>
<dbReference type="OrthoDB" id="9816564at2"/>
<proteinExistence type="predicted"/>
<dbReference type="Pfam" id="PF13692">
    <property type="entry name" value="Glyco_trans_1_4"/>
    <property type="match status" value="1"/>
</dbReference>
<comment type="caution">
    <text evidence="3">The sequence shown here is derived from an EMBL/GenBank/DDBJ whole genome shotgun (WGS) entry which is preliminary data.</text>
</comment>
<dbReference type="PANTHER" id="PTHR12526">
    <property type="entry name" value="GLYCOSYLTRANSFERASE"/>
    <property type="match status" value="1"/>
</dbReference>
<dbReference type="Gene3D" id="3.40.50.2000">
    <property type="entry name" value="Glycogen Phosphorylase B"/>
    <property type="match status" value="1"/>
</dbReference>
<dbReference type="SUPFAM" id="SSF53756">
    <property type="entry name" value="UDP-Glycosyltransferase/glycogen phosphorylase"/>
    <property type="match status" value="1"/>
</dbReference>
<keyword evidence="2 3" id="KW-0808">Transferase</keyword>
<protein>
    <submittedName>
        <fullName evidence="3">Glycosyltransferase family 1 protein</fullName>
    </submittedName>
</protein>
<dbReference type="AlphaFoldDB" id="A0A3D8Y491"/>
<dbReference type="RefSeq" id="WP_115833668.1">
    <property type="nucleotide sequence ID" value="NZ_QNUL01000031.1"/>
</dbReference>
<dbReference type="GO" id="GO:0016757">
    <property type="term" value="F:glycosyltransferase activity"/>
    <property type="evidence" value="ECO:0007669"/>
    <property type="project" value="UniProtKB-KW"/>
</dbReference>
<dbReference type="EMBL" id="QNUL01000031">
    <property type="protein sequence ID" value="REA57054.1"/>
    <property type="molecule type" value="Genomic_DNA"/>
</dbReference>
<dbReference type="Proteomes" id="UP000256373">
    <property type="component" value="Unassembled WGS sequence"/>
</dbReference>
<accession>A0A3D8Y491</accession>
<keyword evidence="4" id="KW-1185">Reference proteome</keyword>